<gene>
    <name evidence="1" type="ORF">Ddye_009454</name>
</gene>
<protein>
    <submittedName>
        <fullName evidence="1">Uncharacterized protein</fullName>
    </submittedName>
</protein>
<evidence type="ECO:0000313" key="1">
    <source>
        <dbReference type="EMBL" id="KAK2656402.1"/>
    </source>
</evidence>
<comment type="caution">
    <text evidence="1">The sequence shown here is derived from an EMBL/GenBank/DDBJ whole genome shotgun (WGS) entry which is preliminary data.</text>
</comment>
<evidence type="ECO:0000313" key="2">
    <source>
        <dbReference type="Proteomes" id="UP001280121"/>
    </source>
</evidence>
<accession>A0AAD9XBT6</accession>
<reference evidence="1" key="1">
    <citation type="journal article" date="2023" name="Plant J.">
        <title>Genome sequences and population genomics provide insights into the demographic history, inbreeding, and mutation load of two 'living fossil' tree species of Dipteronia.</title>
        <authorList>
            <person name="Feng Y."/>
            <person name="Comes H.P."/>
            <person name="Chen J."/>
            <person name="Zhu S."/>
            <person name="Lu R."/>
            <person name="Zhang X."/>
            <person name="Li P."/>
            <person name="Qiu J."/>
            <person name="Olsen K.M."/>
            <person name="Qiu Y."/>
        </authorList>
    </citation>
    <scope>NUCLEOTIDE SEQUENCE</scope>
    <source>
        <strain evidence="1">KIB01</strain>
    </source>
</reference>
<dbReference type="Proteomes" id="UP001280121">
    <property type="component" value="Unassembled WGS sequence"/>
</dbReference>
<proteinExistence type="predicted"/>
<dbReference type="AlphaFoldDB" id="A0AAD9XBT6"/>
<feature type="non-terminal residue" evidence="1">
    <location>
        <position position="57"/>
    </location>
</feature>
<name>A0AAD9XBT6_9ROSI</name>
<keyword evidence="2" id="KW-1185">Reference proteome</keyword>
<organism evidence="1 2">
    <name type="scientific">Dipteronia dyeriana</name>
    <dbReference type="NCBI Taxonomy" id="168575"/>
    <lineage>
        <taxon>Eukaryota</taxon>
        <taxon>Viridiplantae</taxon>
        <taxon>Streptophyta</taxon>
        <taxon>Embryophyta</taxon>
        <taxon>Tracheophyta</taxon>
        <taxon>Spermatophyta</taxon>
        <taxon>Magnoliopsida</taxon>
        <taxon>eudicotyledons</taxon>
        <taxon>Gunneridae</taxon>
        <taxon>Pentapetalae</taxon>
        <taxon>rosids</taxon>
        <taxon>malvids</taxon>
        <taxon>Sapindales</taxon>
        <taxon>Sapindaceae</taxon>
        <taxon>Hippocastanoideae</taxon>
        <taxon>Acereae</taxon>
        <taxon>Dipteronia</taxon>
    </lineage>
</organism>
<sequence length="57" mass="6290">KRWEFRWRQGFVSHKAMDFMAHVSEATTVLSSAGMKVSLAADAVDFVAAAFAPSIMK</sequence>
<dbReference type="EMBL" id="JANJYI010000003">
    <property type="protein sequence ID" value="KAK2656402.1"/>
    <property type="molecule type" value="Genomic_DNA"/>
</dbReference>